<dbReference type="RefSeq" id="WP_310033198.1">
    <property type="nucleotide sequence ID" value="NZ_JAVIZN010000002.1"/>
</dbReference>
<gene>
    <name evidence="1" type="ORF">QF025_004165</name>
</gene>
<evidence type="ECO:0000313" key="2">
    <source>
        <dbReference type="Proteomes" id="UP001245184"/>
    </source>
</evidence>
<name>A0ABD5CLP8_9BURK</name>
<dbReference type="Proteomes" id="UP001245184">
    <property type="component" value="Unassembled WGS sequence"/>
</dbReference>
<dbReference type="EMBL" id="JAVIZN010000002">
    <property type="protein sequence ID" value="MDR6205445.1"/>
    <property type="molecule type" value="Genomic_DNA"/>
</dbReference>
<dbReference type="AlphaFoldDB" id="A0ABD5CLP8"/>
<comment type="caution">
    <text evidence="1">The sequence shown here is derived from an EMBL/GenBank/DDBJ whole genome shotgun (WGS) entry which is preliminary data.</text>
</comment>
<protein>
    <submittedName>
        <fullName evidence="1">Uncharacterized protein</fullName>
    </submittedName>
</protein>
<organism evidence="1 2">
    <name type="scientific">Paraburkholderia graminis</name>
    <dbReference type="NCBI Taxonomy" id="60548"/>
    <lineage>
        <taxon>Bacteria</taxon>
        <taxon>Pseudomonadati</taxon>
        <taxon>Pseudomonadota</taxon>
        <taxon>Betaproteobacteria</taxon>
        <taxon>Burkholderiales</taxon>
        <taxon>Burkholderiaceae</taxon>
        <taxon>Paraburkholderia</taxon>
    </lineage>
</organism>
<evidence type="ECO:0000313" key="1">
    <source>
        <dbReference type="EMBL" id="MDR6205445.1"/>
    </source>
</evidence>
<proteinExistence type="predicted"/>
<accession>A0ABD5CLP8</accession>
<sequence>MTVLPLQLLRENWLLLAIPSSAAIVGHAGADLCAKRQTLNASIMGKSGGVDAMKVRDLIGHLRNADPDATVMLVSYDAPEADAEPVRSVRSDEKTWTYERGLSKGRPYESLYRGEPHSELRYDCENSIYENVSVILLAT</sequence>
<reference evidence="1 2" key="1">
    <citation type="submission" date="2023-08" db="EMBL/GenBank/DDBJ databases">
        <title>Genome sequencing of plant associated microbes to promote plant fitness in Sorghum bicolor and Oryza sativa.</title>
        <authorList>
            <person name="Coleman-Derr D."/>
        </authorList>
    </citation>
    <scope>NUCLEOTIDE SEQUENCE [LARGE SCALE GENOMIC DNA]</scope>
    <source>
        <strain evidence="1 2">SLBN-33</strain>
    </source>
</reference>